<protein>
    <submittedName>
        <fullName evidence="2">Uncharacterized protein</fullName>
    </submittedName>
</protein>
<keyword evidence="1" id="KW-0812">Transmembrane</keyword>
<keyword evidence="1" id="KW-0472">Membrane</keyword>
<dbReference type="RefSeq" id="WP_200789608.1">
    <property type="nucleotide sequence ID" value="NZ_JAEDAO010000001.1"/>
</dbReference>
<keyword evidence="1" id="KW-1133">Transmembrane helix</keyword>
<dbReference type="EMBL" id="JAEDAO010000001">
    <property type="protein sequence ID" value="MBK0394522.1"/>
    <property type="molecule type" value="Genomic_DNA"/>
</dbReference>
<feature type="transmembrane region" description="Helical" evidence="1">
    <location>
        <begin position="35"/>
        <end position="54"/>
    </location>
</feature>
<evidence type="ECO:0000313" key="2">
    <source>
        <dbReference type="EMBL" id="MBK0394522.1"/>
    </source>
</evidence>
<comment type="caution">
    <text evidence="2">The sequence shown here is derived from an EMBL/GenBank/DDBJ whole genome shotgun (WGS) entry which is preliminary data.</text>
</comment>
<dbReference type="AlphaFoldDB" id="A0A934UTG9"/>
<feature type="transmembrane region" description="Helical" evidence="1">
    <location>
        <begin position="79"/>
        <end position="105"/>
    </location>
</feature>
<proteinExistence type="predicted"/>
<sequence>MPTFLGLLIAPSIALGAQSLMLSLVTPQCSTQTRVALHAVAVLAFLLTAACALLSRRDWRLHAMPSDSATQGPDETRRFLAASATAVAALSALLVLVMWFAAWVLSPCLP</sequence>
<keyword evidence="3" id="KW-1185">Reference proteome</keyword>
<evidence type="ECO:0000313" key="3">
    <source>
        <dbReference type="Proteomes" id="UP000617041"/>
    </source>
</evidence>
<dbReference type="Proteomes" id="UP000617041">
    <property type="component" value="Unassembled WGS sequence"/>
</dbReference>
<accession>A0A934UTG9</accession>
<reference evidence="2" key="1">
    <citation type="submission" date="2020-12" db="EMBL/GenBank/DDBJ databases">
        <title>Ramlibacter sp. nov., isolated from a freshwater alga, Cryptomonas.</title>
        <authorList>
            <person name="Kim H.M."/>
            <person name="Jeon C.O."/>
        </authorList>
    </citation>
    <scope>NUCLEOTIDE SEQUENCE</scope>
    <source>
        <strain evidence="2">CrO1</strain>
    </source>
</reference>
<evidence type="ECO:0000256" key="1">
    <source>
        <dbReference type="SAM" id="Phobius"/>
    </source>
</evidence>
<gene>
    <name evidence="2" type="ORF">I8E28_18100</name>
</gene>
<name>A0A934UTG9_9BURK</name>
<organism evidence="2 3">
    <name type="scientific">Ramlibacter algicola</name>
    <dbReference type="NCBI Taxonomy" id="2795217"/>
    <lineage>
        <taxon>Bacteria</taxon>
        <taxon>Pseudomonadati</taxon>
        <taxon>Pseudomonadota</taxon>
        <taxon>Betaproteobacteria</taxon>
        <taxon>Burkholderiales</taxon>
        <taxon>Comamonadaceae</taxon>
        <taxon>Ramlibacter</taxon>
    </lineage>
</organism>